<name>A0ABS0TI92_9FLAO</name>
<proteinExistence type="predicted"/>
<comment type="caution">
    <text evidence="1">The sequence shown here is derived from an EMBL/GenBank/DDBJ whole genome shotgun (WGS) entry which is preliminary data.</text>
</comment>
<reference evidence="1 2" key="1">
    <citation type="submission" date="2020-12" db="EMBL/GenBank/DDBJ databases">
        <title>Salegentibacter orientalis sp. nov., isolated from costal sediment.</title>
        <authorList>
            <person name="Lian F.-B."/>
        </authorList>
    </citation>
    <scope>NUCLEOTIDE SEQUENCE [LARGE SCALE GENOMIC DNA]</scope>
    <source>
        <strain evidence="1 2">F60176</strain>
    </source>
</reference>
<dbReference type="EMBL" id="JAEHNY010000010">
    <property type="protein sequence ID" value="MBI6120784.1"/>
    <property type="molecule type" value="Genomic_DNA"/>
</dbReference>
<dbReference type="InterPro" id="IPR019853">
    <property type="entry name" value="GldB-like"/>
</dbReference>
<evidence type="ECO:0000313" key="1">
    <source>
        <dbReference type="EMBL" id="MBI6120784.1"/>
    </source>
</evidence>
<sequence length="428" mass="49644">MKKIFFLLIITFQSTNSQNIVKYDVANFWEAYDRIVTSNDSLDQLSIIQRDFIENGSPGLQAMIDARRYTPEQYLFAIQNYPKFWSSIRRQTQQINSYSDEIEIGINRLKNLYPSLRPAKVYFTIGVFRSNGTTVGNKVLIGSEMALSDSTVVVEEFPETLDYFKDYIATNPNKNLSFLNIHEYIHTQQKTTIGKNLLSQTVIEGVAEFIASLALNIKSPNPQITFGEKNMKQVRKAFSKEMFSPHFNNWLWNDAENTFKMRDLSYYVGYAIAEAFYTSSDDKKEAIKEMIQLDYNDQNKLERFVNESGYFPKLISAYRVTYESNKPKIKSIDQFENGNQNVDSEIDIITVNFSSKMDNRFRGFDYGPLGEQNVLRVHEFLGFSEDQKSLSFRVSLKPNKRYQLILTNSFRDENGIPITPYLIDIKTN</sequence>
<dbReference type="Proteomes" id="UP000635665">
    <property type="component" value="Unassembled WGS sequence"/>
</dbReference>
<keyword evidence="2" id="KW-1185">Reference proteome</keyword>
<organism evidence="1 2">
    <name type="scientific">Salegentibacter maritimus</name>
    <dbReference type="NCBI Taxonomy" id="2794347"/>
    <lineage>
        <taxon>Bacteria</taxon>
        <taxon>Pseudomonadati</taxon>
        <taxon>Bacteroidota</taxon>
        <taxon>Flavobacteriia</taxon>
        <taxon>Flavobacteriales</taxon>
        <taxon>Flavobacteriaceae</taxon>
        <taxon>Salegentibacter</taxon>
    </lineage>
</organism>
<accession>A0ABS0TI92</accession>
<protein>
    <recommendedName>
        <fullName evidence="3">DUF2268 domain-containing protein</fullName>
    </recommendedName>
</protein>
<evidence type="ECO:0008006" key="3">
    <source>
        <dbReference type="Google" id="ProtNLM"/>
    </source>
</evidence>
<dbReference type="Pfam" id="PF25594">
    <property type="entry name" value="GldB_lipo"/>
    <property type="match status" value="1"/>
</dbReference>
<evidence type="ECO:0000313" key="2">
    <source>
        <dbReference type="Proteomes" id="UP000635665"/>
    </source>
</evidence>
<gene>
    <name evidence="1" type="ORF">I6U50_12210</name>
</gene>
<dbReference type="RefSeq" id="WP_198639022.1">
    <property type="nucleotide sequence ID" value="NZ_JAEHNY010000010.1"/>
</dbReference>